<dbReference type="PANTHER" id="PTHR44360">
    <property type="entry name" value="DNAJ HOMOLOG SUBFAMILY B MEMBER 9"/>
    <property type="match status" value="1"/>
</dbReference>
<dbReference type="GO" id="GO:0036503">
    <property type="term" value="P:ERAD pathway"/>
    <property type="evidence" value="ECO:0007669"/>
    <property type="project" value="TreeGrafter"/>
</dbReference>
<feature type="signal peptide" evidence="6">
    <location>
        <begin position="1"/>
        <end position="16"/>
    </location>
</feature>
<evidence type="ECO:0000313" key="9">
    <source>
        <dbReference type="Proteomes" id="UP000472264"/>
    </source>
</evidence>
<reference evidence="8" key="1">
    <citation type="submission" date="2021-04" db="EMBL/GenBank/DDBJ databases">
        <authorList>
            <consortium name="Wellcome Sanger Institute Data Sharing"/>
        </authorList>
    </citation>
    <scope>NUCLEOTIDE SEQUENCE [LARGE SCALE GENOMIC DNA]</scope>
</reference>
<evidence type="ECO:0000256" key="1">
    <source>
        <dbReference type="ARBA" id="ARBA00023186"/>
    </source>
</evidence>
<evidence type="ECO:0000259" key="7">
    <source>
        <dbReference type="PROSITE" id="PS50076"/>
    </source>
</evidence>
<dbReference type="GO" id="GO:0051787">
    <property type="term" value="F:misfolded protein binding"/>
    <property type="evidence" value="ECO:0007669"/>
    <property type="project" value="TreeGrafter"/>
</dbReference>
<dbReference type="Pfam" id="PF00226">
    <property type="entry name" value="DnaJ"/>
    <property type="match status" value="1"/>
</dbReference>
<dbReference type="SMART" id="SM00271">
    <property type="entry name" value="DnaJ"/>
    <property type="match status" value="1"/>
</dbReference>
<dbReference type="PANTHER" id="PTHR44360:SF1">
    <property type="entry name" value="DNAJ HOMOLOG SUBFAMILY B MEMBER 9"/>
    <property type="match status" value="1"/>
</dbReference>
<dbReference type="Gene3D" id="1.10.287.110">
    <property type="entry name" value="DnaJ domain"/>
    <property type="match status" value="1"/>
</dbReference>
<keyword evidence="9" id="KW-1185">Reference proteome</keyword>
<keyword evidence="6" id="KW-0732">Signal</keyword>
<organism evidence="8 9">
    <name type="scientific">Echeneis naucrates</name>
    <name type="common">Live sharksucker</name>
    <dbReference type="NCBI Taxonomy" id="173247"/>
    <lineage>
        <taxon>Eukaryota</taxon>
        <taxon>Metazoa</taxon>
        <taxon>Chordata</taxon>
        <taxon>Craniata</taxon>
        <taxon>Vertebrata</taxon>
        <taxon>Euteleostomi</taxon>
        <taxon>Actinopterygii</taxon>
        <taxon>Neopterygii</taxon>
        <taxon>Teleostei</taxon>
        <taxon>Neoteleostei</taxon>
        <taxon>Acanthomorphata</taxon>
        <taxon>Carangaria</taxon>
        <taxon>Carangiformes</taxon>
        <taxon>Echeneidae</taxon>
        <taxon>Echeneis</taxon>
    </lineage>
</organism>
<dbReference type="OMA" id="AEPFREI"/>
<evidence type="ECO:0000256" key="4">
    <source>
        <dbReference type="ARBA" id="ARBA00045428"/>
    </source>
</evidence>
<dbReference type="InterPro" id="IPR051948">
    <property type="entry name" value="Hsp70_co-chaperone_J-domain"/>
</dbReference>
<comment type="function">
    <text evidence="4">Co-chaperone for Hsp70 protein HSPA5/BiP that acts as a key repressor of the ERN1/IRE1-mediated unfolded protein response (UPR). J domain-containing co-chaperones stimulate the ATPase activity of Hsp70 proteins and are required for efficient substrate recognition by Hsp70 proteins. In the unstressed endoplasmic reticulum, interacts with the luminal region of ERN1/IRE1 and selectively recruits HSPA5/BiP: HSPA5/BiP disrupts the dimerization of the active ERN1/IRE1 luminal region, thereby inactivating ERN1/IRE1. Also involved in endoplasmic reticulum-associated degradation (ERAD) of misfolded proteins. Required for survival of B-cell progenitors and normal antibody production.</text>
</comment>
<dbReference type="GO" id="GO:0051087">
    <property type="term" value="F:protein-folding chaperone binding"/>
    <property type="evidence" value="ECO:0007669"/>
    <property type="project" value="TreeGrafter"/>
</dbReference>
<keyword evidence="1" id="KW-0143">Chaperone</keyword>
<protein>
    <recommendedName>
        <fullName evidence="2">DnaJ homolog subfamily B member 9</fullName>
    </recommendedName>
    <alternativeName>
        <fullName evidence="3">Endoplasmic reticulum DNA J domain-containing protein 4</fullName>
    </alternativeName>
</protein>
<evidence type="ECO:0000256" key="6">
    <source>
        <dbReference type="SAM" id="SignalP"/>
    </source>
</evidence>
<dbReference type="InParanoid" id="A0A665X7D1"/>
<feature type="chain" id="PRO_5046922396" description="DnaJ homolog subfamily B member 9" evidence="6">
    <location>
        <begin position="17"/>
        <end position="76"/>
    </location>
</feature>
<dbReference type="Ensembl" id="ENSENLT00000053508.1">
    <property type="protein sequence ID" value="ENSENLP00000052250.1"/>
    <property type="gene ID" value="ENSENLG00000021847.1"/>
</dbReference>
<dbReference type="InterPro" id="IPR001623">
    <property type="entry name" value="DnaJ_domain"/>
</dbReference>
<proteinExistence type="predicted"/>
<accession>A0A665X7D1</accession>
<evidence type="ECO:0000256" key="3">
    <source>
        <dbReference type="ARBA" id="ARBA00041533"/>
    </source>
</evidence>
<evidence type="ECO:0000256" key="5">
    <source>
        <dbReference type="ARBA" id="ARBA00046365"/>
    </source>
</evidence>
<dbReference type="CDD" id="cd06257">
    <property type="entry name" value="DnaJ"/>
    <property type="match status" value="1"/>
</dbReference>
<dbReference type="Proteomes" id="UP000472264">
    <property type="component" value="Chromosome 5"/>
</dbReference>
<dbReference type="GO" id="GO:0005783">
    <property type="term" value="C:endoplasmic reticulum"/>
    <property type="evidence" value="ECO:0007669"/>
    <property type="project" value="TreeGrafter"/>
</dbReference>
<name>A0A665X7D1_ECHNA</name>
<reference evidence="8" key="3">
    <citation type="submission" date="2025-09" db="UniProtKB">
        <authorList>
            <consortium name="Ensembl"/>
        </authorList>
    </citation>
    <scope>IDENTIFICATION</scope>
</reference>
<dbReference type="AlphaFoldDB" id="A0A665X7D1"/>
<dbReference type="SUPFAM" id="SSF46565">
    <property type="entry name" value="Chaperone J-domain"/>
    <property type="match status" value="1"/>
</dbReference>
<dbReference type="PRINTS" id="PR00625">
    <property type="entry name" value="JDOMAIN"/>
</dbReference>
<feature type="domain" description="J" evidence="7">
    <location>
        <begin position="21"/>
        <end position="76"/>
    </location>
</feature>
<comment type="subunit">
    <text evidence="5">Interacts with HSPA5/BiP; interaction is direct. Interacts with ERN1/IRE1 (via the luminal region). Interacts with DERL1.</text>
</comment>
<evidence type="ECO:0000256" key="2">
    <source>
        <dbReference type="ARBA" id="ARBA00040158"/>
    </source>
</evidence>
<evidence type="ECO:0000313" key="8">
    <source>
        <dbReference type="Ensembl" id="ENSENLP00000052250.1"/>
    </source>
</evidence>
<sequence>MGTSAVLLCLSAAAASESNRNYYDILNIEPTATDSQIKKAFRKLAIKHHPDKNKKADAEPFREIAEGKTLMQHTEL</sequence>
<dbReference type="InterPro" id="IPR036869">
    <property type="entry name" value="J_dom_sf"/>
</dbReference>
<dbReference type="PROSITE" id="PS50076">
    <property type="entry name" value="DNAJ_2"/>
    <property type="match status" value="1"/>
</dbReference>
<reference evidence="8" key="2">
    <citation type="submission" date="2025-08" db="UniProtKB">
        <authorList>
            <consortium name="Ensembl"/>
        </authorList>
    </citation>
    <scope>IDENTIFICATION</scope>
</reference>